<gene>
    <name evidence="2" type="ORF">BDN71DRAFT_1431897</name>
</gene>
<protein>
    <submittedName>
        <fullName evidence="2">Uncharacterized protein</fullName>
    </submittedName>
</protein>
<feature type="region of interest" description="Disordered" evidence="1">
    <location>
        <begin position="228"/>
        <end position="263"/>
    </location>
</feature>
<comment type="caution">
    <text evidence="2">The sequence shown here is derived from an EMBL/GenBank/DDBJ whole genome shotgun (WGS) entry which is preliminary data.</text>
</comment>
<accession>A0A9P5ZVI0</accession>
<dbReference type="EMBL" id="MU154575">
    <property type="protein sequence ID" value="KAF9494267.1"/>
    <property type="molecule type" value="Genomic_DNA"/>
</dbReference>
<feature type="compositionally biased region" description="Basic and acidic residues" evidence="1">
    <location>
        <begin position="228"/>
        <end position="240"/>
    </location>
</feature>
<name>A0A9P5ZVI0_PLEER</name>
<sequence>MATSLRRCWSACVDPNSDSNFTLNKDGWITRMGYHKAEEPSGTKPSLLFLIIEGPNGVPKAQKLGRLVPKEREHLLLHIPIHVHAKHVFTLVNEGPNAVVLHGCYDGAYIYSHLLIDPAFYCVDPLQNARLCPPMTVVWSTSLTLPLQVTLWIKAALAPMNVSNTHPLQSQAKRLLLLGQSLCEASIKIGKERGRPAPSEKIAQALGAGKAVMKWKTEGCGQATETMMKHKADDSVDKTDATGTEPSCRPNKQRNMEETSACSGSYANSLRAALGRGSQSKATEAKEHL</sequence>
<keyword evidence="3" id="KW-1185">Reference proteome</keyword>
<proteinExistence type="predicted"/>
<dbReference type="AlphaFoldDB" id="A0A9P5ZVI0"/>
<organism evidence="2 3">
    <name type="scientific">Pleurotus eryngii</name>
    <name type="common">Boletus of the steppes</name>
    <dbReference type="NCBI Taxonomy" id="5323"/>
    <lineage>
        <taxon>Eukaryota</taxon>
        <taxon>Fungi</taxon>
        <taxon>Dikarya</taxon>
        <taxon>Basidiomycota</taxon>
        <taxon>Agaricomycotina</taxon>
        <taxon>Agaricomycetes</taxon>
        <taxon>Agaricomycetidae</taxon>
        <taxon>Agaricales</taxon>
        <taxon>Pleurotineae</taxon>
        <taxon>Pleurotaceae</taxon>
        <taxon>Pleurotus</taxon>
    </lineage>
</organism>
<evidence type="ECO:0000313" key="2">
    <source>
        <dbReference type="EMBL" id="KAF9494267.1"/>
    </source>
</evidence>
<evidence type="ECO:0000313" key="3">
    <source>
        <dbReference type="Proteomes" id="UP000807025"/>
    </source>
</evidence>
<dbReference type="Proteomes" id="UP000807025">
    <property type="component" value="Unassembled WGS sequence"/>
</dbReference>
<reference evidence="2" key="1">
    <citation type="submission" date="2020-11" db="EMBL/GenBank/DDBJ databases">
        <authorList>
            <consortium name="DOE Joint Genome Institute"/>
            <person name="Ahrendt S."/>
            <person name="Riley R."/>
            <person name="Andreopoulos W."/>
            <person name="Labutti K."/>
            <person name="Pangilinan J."/>
            <person name="Ruiz-Duenas F.J."/>
            <person name="Barrasa J.M."/>
            <person name="Sanchez-Garcia M."/>
            <person name="Camarero S."/>
            <person name="Miyauchi S."/>
            <person name="Serrano A."/>
            <person name="Linde D."/>
            <person name="Babiker R."/>
            <person name="Drula E."/>
            <person name="Ayuso-Fernandez I."/>
            <person name="Pacheco R."/>
            <person name="Padilla G."/>
            <person name="Ferreira P."/>
            <person name="Barriuso J."/>
            <person name="Kellner H."/>
            <person name="Castanera R."/>
            <person name="Alfaro M."/>
            <person name="Ramirez L."/>
            <person name="Pisabarro A.G."/>
            <person name="Kuo A."/>
            <person name="Tritt A."/>
            <person name="Lipzen A."/>
            <person name="He G."/>
            <person name="Yan M."/>
            <person name="Ng V."/>
            <person name="Cullen D."/>
            <person name="Martin F."/>
            <person name="Rosso M.-N."/>
            <person name="Henrissat B."/>
            <person name="Hibbett D."/>
            <person name="Martinez A.T."/>
            <person name="Grigoriev I.V."/>
        </authorList>
    </citation>
    <scope>NUCLEOTIDE SEQUENCE</scope>
    <source>
        <strain evidence="2">ATCC 90797</strain>
    </source>
</reference>
<evidence type="ECO:0000256" key="1">
    <source>
        <dbReference type="SAM" id="MobiDB-lite"/>
    </source>
</evidence>